<keyword evidence="7 9" id="KW-0472">Membrane</keyword>
<comment type="subunit">
    <text evidence="9">The complex comprises the extracytoplasmic solute receptor protein and the two transmembrane proteins.</text>
</comment>
<dbReference type="Proteomes" id="UP000070107">
    <property type="component" value="Unassembled WGS sequence"/>
</dbReference>
<evidence type="ECO:0000256" key="2">
    <source>
        <dbReference type="ARBA" id="ARBA00022448"/>
    </source>
</evidence>
<evidence type="ECO:0000256" key="8">
    <source>
        <dbReference type="ARBA" id="ARBA00038436"/>
    </source>
</evidence>
<keyword evidence="4 9" id="KW-0997">Cell inner membrane</keyword>
<keyword evidence="6 9" id="KW-1133">Transmembrane helix</keyword>
<dbReference type="PANTHER" id="PTHR35011">
    <property type="entry name" value="2,3-DIKETO-L-GULONATE TRAP TRANSPORTER SMALL PERMEASE PROTEIN YIAM"/>
    <property type="match status" value="1"/>
</dbReference>
<evidence type="ECO:0000256" key="4">
    <source>
        <dbReference type="ARBA" id="ARBA00022519"/>
    </source>
</evidence>
<dbReference type="RefSeq" id="WP_068884885.1">
    <property type="nucleotide sequence ID" value="NZ_LNTU01000039.1"/>
</dbReference>
<sequence length="164" mass="17622">MRNLLGKIIEGAAVLCRVGTVVAFAVLIVMVTLQVLGRIPGIAAPIWTEEVSRFALLYLVAFSCGLAVLDGELVNVDLLTSTLPARVQAAIDKLVDIAAIVFALAIIPGAYAYVINSVGERARSFDAPMVIVYSTILIIPVSLAFFYFARLLGFGKPMQHQETL</sequence>
<feature type="domain" description="Tripartite ATP-independent periplasmic transporters DctQ component" evidence="10">
    <location>
        <begin position="27"/>
        <end position="152"/>
    </location>
</feature>
<feature type="transmembrane region" description="Helical" evidence="9">
    <location>
        <begin position="127"/>
        <end position="149"/>
    </location>
</feature>
<feature type="transmembrane region" description="Helical" evidence="9">
    <location>
        <begin position="55"/>
        <end position="74"/>
    </location>
</feature>
<comment type="similarity">
    <text evidence="8 9">Belongs to the TRAP transporter small permease family.</text>
</comment>
<dbReference type="STRING" id="1494590.ATN84_20710"/>
<dbReference type="GO" id="GO:0015740">
    <property type="term" value="P:C4-dicarboxylate transport"/>
    <property type="evidence" value="ECO:0007669"/>
    <property type="project" value="TreeGrafter"/>
</dbReference>
<evidence type="ECO:0000256" key="7">
    <source>
        <dbReference type="ARBA" id="ARBA00023136"/>
    </source>
</evidence>
<evidence type="ECO:0000313" key="12">
    <source>
        <dbReference type="Proteomes" id="UP000070107"/>
    </source>
</evidence>
<evidence type="ECO:0000256" key="1">
    <source>
        <dbReference type="ARBA" id="ARBA00004429"/>
    </source>
</evidence>
<proteinExistence type="inferred from homology"/>
<dbReference type="GO" id="GO:0022857">
    <property type="term" value="F:transmembrane transporter activity"/>
    <property type="evidence" value="ECO:0007669"/>
    <property type="project" value="UniProtKB-UniRule"/>
</dbReference>
<evidence type="ECO:0000256" key="9">
    <source>
        <dbReference type="RuleBase" id="RU369079"/>
    </source>
</evidence>
<dbReference type="PANTHER" id="PTHR35011:SF2">
    <property type="entry name" value="2,3-DIKETO-L-GULONATE TRAP TRANSPORTER SMALL PERMEASE PROTEIN YIAM"/>
    <property type="match status" value="1"/>
</dbReference>
<feature type="transmembrane region" description="Helical" evidence="9">
    <location>
        <begin position="12"/>
        <end position="35"/>
    </location>
</feature>
<dbReference type="Pfam" id="PF04290">
    <property type="entry name" value="DctQ"/>
    <property type="match status" value="1"/>
</dbReference>
<evidence type="ECO:0000313" key="11">
    <source>
        <dbReference type="EMBL" id="KXF75105.1"/>
    </source>
</evidence>
<evidence type="ECO:0000256" key="3">
    <source>
        <dbReference type="ARBA" id="ARBA00022475"/>
    </source>
</evidence>
<keyword evidence="5 9" id="KW-0812">Transmembrane</keyword>
<accession>A0A135HPH3</accession>
<reference evidence="11 12" key="1">
    <citation type="submission" date="2015-11" db="EMBL/GenBank/DDBJ databases">
        <title>Draft genome sequence of Paramesorhizobium deserti A-3-E, a strain highly resistant to diverse beta-lactam antibiotics.</title>
        <authorList>
            <person name="Lv R."/>
            <person name="Yang X."/>
            <person name="Fang N."/>
            <person name="Guo J."/>
            <person name="Luo X."/>
            <person name="Peng F."/>
            <person name="Yang R."/>
            <person name="Cui Y."/>
            <person name="Fang C."/>
            <person name="Song Y."/>
        </authorList>
    </citation>
    <scope>NUCLEOTIDE SEQUENCE [LARGE SCALE GENOMIC DNA]</scope>
    <source>
        <strain evidence="11 12">A-3-E</strain>
    </source>
</reference>
<keyword evidence="3" id="KW-1003">Cell membrane</keyword>
<dbReference type="EMBL" id="LNTU01000039">
    <property type="protein sequence ID" value="KXF75105.1"/>
    <property type="molecule type" value="Genomic_DNA"/>
</dbReference>
<dbReference type="OrthoDB" id="5878939at2"/>
<dbReference type="InterPro" id="IPR007387">
    <property type="entry name" value="TRAP_DctQ"/>
</dbReference>
<evidence type="ECO:0000256" key="5">
    <source>
        <dbReference type="ARBA" id="ARBA00022692"/>
    </source>
</evidence>
<name>A0A135HPH3_9HYPH</name>
<organism evidence="11 12">
    <name type="scientific">Paramesorhizobium deserti</name>
    <dbReference type="NCBI Taxonomy" id="1494590"/>
    <lineage>
        <taxon>Bacteria</taxon>
        <taxon>Pseudomonadati</taxon>
        <taxon>Pseudomonadota</taxon>
        <taxon>Alphaproteobacteria</taxon>
        <taxon>Hyphomicrobiales</taxon>
        <taxon>Phyllobacteriaceae</taxon>
        <taxon>Paramesorhizobium</taxon>
    </lineage>
</organism>
<feature type="transmembrane region" description="Helical" evidence="9">
    <location>
        <begin position="94"/>
        <end position="115"/>
    </location>
</feature>
<dbReference type="AlphaFoldDB" id="A0A135HPH3"/>
<comment type="function">
    <text evidence="9">Part of the tripartite ATP-independent periplasmic (TRAP) transport system.</text>
</comment>
<protein>
    <recommendedName>
        <fullName evidence="9">TRAP transporter small permease protein</fullName>
    </recommendedName>
</protein>
<evidence type="ECO:0000259" key="10">
    <source>
        <dbReference type="Pfam" id="PF04290"/>
    </source>
</evidence>
<comment type="subcellular location">
    <subcellularLocation>
        <location evidence="1 9">Cell inner membrane</location>
        <topology evidence="1 9">Multi-pass membrane protein</topology>
    </subcellularLocation>
</comment>
<dbReference type="GO" id="GO:0005886">
    <property type="term" value="C:plasma membrane"/>
    <property type="evidence" value="ECO:0007669"/>
    <property type="project" value="UniProtKB-SubCell"/>
</dbReference>
<gene>
    <name evidence="11" type="ORF">ATN84_20710</name>
</gene>
<keyword evidence="12" id="KW-1185">Reference proteome</keyword>
<evidence type="ECO:0000256" key="6">
    <source>
        <dbReference type="ARBA" id="ARBA00022989"/>
    </source>
</evidence>
<keyword evidence="2 9" id="KW-0813">Transport</keyword>
<dbReference type="InterPro" id="IPR055348">
    <property type="entry name" value="DctQ"/>
</dbReference>
<comment type="caution">
    <text evidence="11">The sequence shown here is derived from an EMBL/GenBank/DDBJ whole genome shotgun (WGS) entry which is preliminary data.</text>
</comment>